<sequence>MKKLVVLGLGCFALSATSFAQNQREQFVAQPVTLGKTVNGWTEVSNGLQMRIWKDVPGKSPQVGDFITIHTRSRVGDSVLFSSRVVNNNEPFELQVRPAQQPRYDLMDGFQLLSAGDSATFRMPLDTILAMGAPMAPWMKKGAGMWLDQDVVVVKQKTQAEGFKEKAEKAKSMMVKDSAALKAYFTKNNIKPVRHASGMYIKYNQAGTGDTAREGQKVTVKYTGRTMDGKVFDSNVDSAFHHVEPFSFTIGQGQVIPGWDIGVGTMKKGSKATLYIPSIMAYGDRSPSPAIPANSILIFDVEVTDIAKAE</sequence>
<dbReference type="Gene3D" id="3.10.50.40">
    <property type="match status" value="2"/>
</dbReference>
<dbReference type="EMBL" id="BAABEZ010000022">
    <property type="protein sequence ID" value="GAA4454040.1"/>
    <property type="molecule type" value="Genomic_DNA"/>
</dbReference>
<comment type="catalytic activity">
    <reaction evidence="1 5 6">
        <text>[protein]-peptidylproline (omega=180) = [protein]-peptidylproline (omega=0)</text>
        <dbReference type="Rhea" id="RHEA:16237"/>
        <dbReference type="Rhea" id="RHEA-COMP:10747"/>
        <dbReference type="Rhea" id="RHEA-COMP:10748"/>
        <dbReference type="ChEBI" id="CHEBI:83833"/>
        <dbReference type="ChEBI" id="CHEBI:83834"/>
        <dbReference type="EC" id="5.2.1.8"/>
    </reaction>
</comment>
<reference evidence="10" key="1">
    <citation type="journal article" date="2019" name="Int. J. Syst. Evol. Microbiol.">
        <title>The Global Catalogue of Microorganisms (GCM) 10K type strain sequencing project: providing services to taxonomists for standard genome sequencing and annotation.</title>
        <authorList>
            <consortium name="The Broad Institute Genomics Platform"/>
            <consortium name="The Broad Institute Genome Sequencing Center for Infectious Disease"/>
            <person name="Wu L."/>
            <person name="Ma J."/>
        </authorList>
    </citation>
    <scope>NUCLEOTIDE SEQUENCE [LARGE SCALE GENOMIC DNA]</scope>
    <source>
        <strain evidence="10">JCM 31921</strain>
    </source>
</reference>
<dbReference type="PANTHER" id="PTHR43811">
    <property type="entry name" value="FKBP-TYPE PEPTIDYL-PROLYL CIS-TRANS ISOMERASE FKPA"/>
    <property type="match status" value="1"/>
</dbReference>
<evidence type="ECO:0000256" key="6">
    <source>
        <dbReference type="RuleBase" id="RU003915"/>
    </source>
</evidence>
<proteinExistence type="inferred from homology"/>
<evidence type="ECO:0000256" key="1">
    <source>
        <dbReference type="ARBA" id="ARBA00000971"/>
    </source>
</evidence>
<dbReference type="EC" id="5.2.1.8" evidence="6"/>
<keyword evidence="7" id="KW-0732">Signal</keyword>
<keyword evidence="4 5" id="KW-0413">Isomerase</keyword>
<gene>
    <name evidence="9" type="ORF">GCM10023092_15360</name>
</gene>
<dbReference type="Pfam" id="PF00254">
    <property type="entry name" value="FKBP_C"/>
    <property type="match status" value="1"/>
</dbReference>
<accession>A0ABP8MT65</accession>
<name>A0ABP8MT65_9BACT</name>
<evidence type="ECO:0000313" key="9">
    <source>
        <dbReference type="EMBL" id="GAA4454040.1"/>
    </source>
</evidence>
<dbReference type="SUPFAM" id="SSF54534">
    <property type="entry name" value="FKBP-like"/>
    <property type="match status" value="2"/>
</dbReference>
<evidence type="ECO:0000313" key="10">
    <source>
        <dbReference type="Proteomes" id="UP001501410"/>
    </source>
</evidence>
<protein>
    <recommendedName>
        <fullName evidence="6">Peptidyl-prolyl cis-trans isomerase</fullName>
        <ecNumber evidence="6">5.2.1.8</ecNumber>
    </recommendedName>
</protein>
<organism evidence="9 10">
    <name type="scientific">Rurimicrobium arvi</name>
    <dbReference type="NCBI Taxonomy" id="2049916"/>
    <lineage>
        <taxon>Bacteria</taxon>
        <taxon>Pseudomonadati</taxon>
        <taxon>Bacteroidota</taxon>
        <taxon>Chitinophagia</taxon>
        <taxon>Chitinophagales</taxon>
        <taxon>Chitinophagaceae</taxon>
        <taxon>Rurimicrobium</taxon>
    </lineage>
</organism>
<evidence type="ECO:0000256" key="4">
    <source>
        <dbReference type="ARBA" id="ARBA00023235"/>
    </source>
</evidence>
<dbReference type="RefSeq" id="WP_344824905.1">
    <property type="nucleotide sequence ID" value="NZ_BAABEZ010000022.1"/>
</dbReference>
<dbReference type="InterPro" id="IPR046357">
    <property type="entry name" value="PPIase_dom_sf"/>
</dbReference>
<dbReference type="PANTHER" id="PTHR43811:SF19">
    <property type="entry name" value="39 KDA FK506-BINDING NUCLEAR PROTEIN"/>
    <property type="match status" value="1"/>
</dbReference>
<keyword evidence="10" id="KW-1185">Reference proteome</keyword>
<evidence type="ECO:0000259" key="8">
    <source>
        <dbReference type="PROSITE" id="PS50059"/>
    </source>
</evidence>
<feature type="chain" id="PRO_5047128990" description="Peptidyl-prolyl cis-trans isomerase" evidence="7">
    <location>
        <begin position="21"/>
        <end position="310"/>
    </location>
</feature>
<feature type="domain" description="PPIase FKBP-type" evidence="8">
    <location>
        <begin position="215"/>
        <end position="307"/>
    </location>
</feature>
<comment type="similarity">
    <text evidence="2 6">Belongs to the FKBP-type PPIase family.</text>
</comment>
<evidence type="ECO:0000256" key="7">
    <source>
        <dbReference type="SAM" id="SignalP"/>
    </source>
</evidence>
<comment type="caution">
    <text evidence="9">The sequence shown here is derived from an EMBL/GenBank/DDBJ whole genome shotgun (WGS) entry which is preliminary data.</text>
</comment>
<evidence type="ECO:0000256" key="3">
    <source>
        <dbReference type="ARBA" id="ARBA00023110"/>
    </source>
</evidence>
<evidence type="ECO:0000256" key="5">
    <source>
        <dbReference type="PROSITE-ProRule" id="PRU00277"/>
    </source>
</evidence>
<feature type="signal peptide" evidence="7">
    <location>
        <begin position="1"/>
        <end position="20"/>
    </location>
</feature>
<keyword evidence="3 5" id="KW-0697">Rotamase</keyword>
<evidence type="ECO:0000256" key="2">
    <source>
        <dbReference type="ARBA" id="ARBA00006577"/>
    </source>
</evidence>
<dbReference type="Proteomes" id="UP001501410">
    <property type="component" value="Unassembled WGS sequence"/>
</dbReference>
<dbReference type="InterPro" id="IPR001179">
    <property type="entry name" value="PPIase_FKBP_dom"/>
</dbReference>
<dbReference type="PROSITE" id="PS50059">
    <property type="entry name" value="FKBP_PPIASE"/>
    <property type="match status" value="1"/>
</dbReference>